<feature type="domain" description="AB hydrolase-1" evidence="2">
    <location>
        <begin position="68"/>
        <end position="208"/>
    </location>
</feature>
<sequence length="331" mass="38098">MIKLALISLQLMVLSCYAGAGVNTKPVFDKELSQFKYPFTVETYKLKTQDQNLSMRYMDVGAKGSGKVVVLLHGKNFAGFYWERIANDLVKRGYRVIIPDQIGFGKSSKPSRYQFSFTQLALNTKALLSELKITNFTVVGHSMGGMLAVNMSYLFSKSVNKLILINPIGLETYLDFVKYKDTGFFFKNEQKKTVAKIRNYQKKNYYDGKWSDDYEALLMPFKGWLNGKEWKQVAWNNALTYSPIFSEDIVTKFPKLKNETYLIIGTRDRTGPGRKWKKDGVTYKLGQYQNLGKAAHSKIKNSKLFELEGLGHMPQFEDYKRFSKVFYSILK</sequence>
<proteinExistence type="predicted"/>
<name>A0A1Y5F576_9BACT</name>
<keyword evidence="3" id="KW-0378">Hydrolase</keyword>
<dbReference type="GO" id="GO:0046464">
    <property type="term" value="P:acylglycerol catabolic process"/>
    <property type="evidence" value="ECO:0007669"/>
    <property type="project" value="TreeGrafter"/>
</dbReference>
<feature type="chain" id="PRO_5013142238" evidence="1">
    <location>
        <begin position="21"/>
        <end position="331"/>
    </location>
</feature>
<dbReference type="EMBL" id="MAAO01000007">
    <property type="protein sequence ID" value="OUR95812.1"/>
    <property type="molecule type" value="Genomic_DNA"/>
</dbReference>
<dbReference type="GO" id="GO:0047372">
    <property type="term" value="F:monoacylglycerol lipase activity"/>
    <property type="evidence" value="ECO:0007669"/>
    <property type="project" value="TreeGrafter"/>
</dbReference>
<feature type="signal peptide" evidence="1">
    <location>
        <begin position="1"/>
        <end position="20"/>
    </location>
</feature>
<accession>A0A1Y5F576</accession>
<organism evidence="3 4">
    <name type="scientific">Halobacteriovorax marinus</name>
    <dbReference type="NCBI Taxonomy" id="97084"/>
    <lineage>
        <taxon>Bacteria</taxon>
        <taxon>Pseudomonadati</taxon>
        <taxon>Bdellovibrionota</taxon>
        <taxon>Bacteriovoracia</taxon>
        <taxon>Bacteriovoracales</taxon>
        <taxon>Halobacteriovoraceae</taxon>
        <taxon>Halobacteriovorax</taxon>
    </lineage>
</organism>
<keyword evidence="1" id="KW-0732">Signal</keyword>
<dbReference type="PANTHER" id="PTHR43798">
    <property type="entry name" value="MONOACYLGLYCEROL LIPASE"/>
    <property type="match status" value="1"/>
</dbReference>
<dbReference type="SUPFAM" id="SSF53474">
    <property type="entry name" value="alpha/beta-Hydrolases"/>
    <property type="match status" value="1"/>
</dbReference>
<reference evidence="4" key="1">
    <citation type="journal article" date="2017" name="Proc. Natl. Acad. Sci. U.S.A.">
        <title>Simulation of Deepwater Horizon oil plume reveals substrate specialization within a complex community of hydrocarbon-degraders.</title>
        <authorList>
            <person name="Hu P."/>
            <person name="Dubinsky E.A."/>
            <person name="Probst A.J."/>
            <person name="Wang J."/>
            <person name="Sieber C.M.K."/>
            <person name="Tom L.M."/>
            <person name="Gardinali P."/>
            <person name="Banfield J.F."/>
            <person name="Atlas R.M."/>
            <person name="Andersen G.L."/>
        </authorList>
    </citation>
    <scope>NUCLEOTIDE SEQUENCE [LARGE SCALE GENOMIC DNA]</scope>
</reference>
<gene>
    <name evidence="3" type="ORF">A9Q84_15030</name>
</gene>
<dbReference type="PROSITE" id="PS51257">
    <property type="entry name" value="PROKAR_LIPOPROTEIN"/>
    <property type="match status" value="1"/>
</dbReference>
<evidence type="ECO:0000259" key="2">
    <source>
        <dbReference type="Pfam" id="PF00561"/>
    </source>
</evidence>
<comment type="caution">
    <text evidence="3">The sequence shown here is derived from an EMBL/GenBank/DDBJ whole genome shotgun (WGS) entry which is preliminary data.</text>
</comment>
<evidence type="ECO:0000313" key="4">
    <source>
        <dbReference type="Proteomes" id="UP000196531"/>
    </source>
</evidence>
<protein>
    <submittedName>
        <fullName evidence="3">Alpha/beta hydrolase</fullName>
    </submittedName>
</protein>
<evidence type="ECO:0000256" key="1">
    <source>
        <dbReference type="SAM" id="SignalP"/>
    </source>
</evidence>
<dbReference type="Gene3D" id="3.40.50.1820">
    <property type="entry name" value="alpha/beta hydrolase"/>
    <property type="match status" value="1"/>
</dbReference>
<dbReference type="InterPro" id="IPR000073">
    <property type="entry name" value="AB_hydrolase_1"/>
</dbReference>
<dbReference type="Proteomes" id="UP000196531">
    <property type="component" value="Unassembled WGS sequence"/>
</dbReference>
<dbReference type="InterPro" id="IPR029058">
    <property type="entry name" value="AB_hydrolase_fold"/>
</dbReference>
<dbReference type="Pfam" id="PF00561">
    <property type="entry name" value="Abhydrolase_1"/>
    <property type="match status" value="1"/>
</dbReference>
<evidence type="ECO:0000313" key="3">
    <source>
        <dbReference type="EMBL" id="OUR95812.1"/>
    </source>
</evidence>
<dbReference type="InterPro" id="IPR050266">
    <property type="entry name" value="AB_hydrolase_sf"/>
</dbReference>
<dbReference type="AlphaFoldDB" id="A0A1Y5F576"/>
<dbReference type="GO" id="GO:0016020">
    <property type="term" value="C:membrane"/>
    <property type="evidence" value="ECO:0007669"/>
    <property type="project" value="TreeGrafter"/>
</dbReference>
<dbReference type="PRINTS" id="PR00111">
    <property type="entry name" value="ABHYDROLASE"/>
</dbReference>
<dbReference type="PANTHER" id="PTHR43798:SF33">
    <property type="entry name" value="HYDROLASE, PUTATIVE (AFU_ORTHOLOGUE AFUA_2G14860)-RELATED"/>
    <property type="match status" value="1"/>
</dbReference>